<protein>
    <submittedName>
        <fullName evidence="1">Uncharacterized protein</fullName>
    </submittedName>
</protein>
<dbReference type="Proteomes" id="UP000298416">
    <property type="component" value="Unassembled WGS sequence"/>
</dbReference>
<reference evidence="1" key="2">
    <citation type="submission" date="2020-08" db="EMBL/GenBank/DDBJ databases">
        <title>Plant Genome Project.</title>
        <authorList>
            <person name="Zhang R.-G."/>
        </authorList>
    </citation>
    <scope>NUCLEOTIDE SEQUENCE</scope>
    <source>
        <strain evidence="1">Huo1</strain>
        <tissue evidence="1">Leaf</tissue>
    </source>
</reference>
<dbReference type="EMBL" id="PNBA02000003">
    <property type="protein sequence ID" value="KAG6430539.1"/>
    <property type="molecule type" value="Genomic_DNA"/>
</dbReference>
<reference evidence="1" key="1">
    <citation type="submission" date="2018-01" db="EMBL/GenBank/DDBJ databases">
        <authorList>
            <person name="Mao J.F."/>
        </authorList>
    </citation>
    <scope>NUCLEOTIDE SEQUENCE</scope>
    <source>
        <strain evidence="1">Huo1</strain>
        <tissue evidence="1">Leaf</tissue>
    </source>
</reference>
<keyword evidence="2" id="KW-1185">Reference proteome</keyword>
<gene>
    <name evidence="1" type="ORF">SASPL_108609</name>
</gene>
<proteinExistence type="predicted"/>
<organism evidence="1">
    <name type="scientific">Salvia splendens</name>
    <name type="common">Scarlet sage</name>
    <dbReference type="NCBI Taxonomy" id="180675"/>
    <lineage>
        <taxon>Eukaryota</taxon>
        <taxon>Viridiplantae</taxon>
        <taxon>Streptophyta</taxon>
        <taxon>Embryophyta</taxon>
        <taxon>Tracheophyta</taxon>
        <taxon>Spermatophyta</taxon>
        <taxon>Magnoliopsida</taxon>
        <taxon>eudicotyledons</taxon>
        <taxon>Gunneridae</taxon>
        <taxon>Pentapetalae</taxon>
        <taxon>asterids</taxon>
        <taxon>lamiids</taxon>
        <taxon>Lamiales</taxon>
        <taxon>Lamiaceae</taxon>
        <taxon>Nepetoideae</taxon>
        <taxon>Mentheae</taxon>
        <taxon>Salviinae</taxon>
        <taxon>Salvia</taxon>
        <taxon>Salvia subgen. Calosphace</taxon>
        <taxon>core Calosphace</taxon>
    </lineage>
</organism>
<accession>A0A8X8YFL9</accession>
<sequence length="89" mass="10314">MPLFLTLIDNLHPLVTSSVIKVRCIRVYDVAMPGKKEIISLDCGLHDRKVIVNSGAVEFKDFEKRPKMNCEVLWEEVTEECKFSMVMIW</sequence>
<comment type="caution">
    <text evidence="1">The sequence shown here is derived from an EMBL/GenBank/DDBJ whole genome shotgun (WGS) entry which is preliminary data.</text>
</comment>
<dbReference type="AlphaFoldDB" id="A0A8X8YFL9"/>
<name>A0A8X8YFL9_SALSN</name>
<evidence type="ECO:0000313" key="1">
    <source>
        <dbReference type="EMBL" id="KAG6430539.1"/>
    </source>
</evidence>
<evidence type="ECO:0000313" key="2">
    <source>
        <dbReference type="Proteomes" id="UP000298416"/>
    </source>
</evidence>